<protein>
    <submittedName>
        <fullName evidence="1">Uncharacterized protein</fullName>
    </submittedName>
</protein>
<keyword evidence="2" id="KW-1185">Reference proteome</keyword>
<evidence type="ECO:0000313" key="2">
    <source>
        <dbReference type="Proteomes" id="UP001518989"/>
    </source>
</evidence>
<accession>A0ABS3KWN8</accession>
<comment type="caution">
    <text evidence="1">The sequence shown here is derived from an EMBL/GenBank/DDBJ whole genome shotgun (WGS) entry which is preliminary data.</text>
</comment>
<sequence>MTPFYNLDPLSSASLDDYRSAQATMNRFGDDAEAKALEHVDRFYFAGDHEGISRWMNVLLAIRELRGTRSKLENIH</sequence>
<dbReference type="RefSeq" id="WP_207420045.1">
    <property type="nucleotide sequence ID" value="NZ_CP061180.1"/>
</dbReference>
<dbReference type="Proteomes" id="UP001518989">
    <property type="component" value="Unassembled WGS sequence"/>
</dbReference>
<name>A0ABS3KWN8_9PROT</name>
<organism evidence="1 2">
    <name type="scientific">Roseomonas haemaphysalidis</name>
    <dbReference type="NCBI Taxonomy" id="2768162"/>
    <lineage>
        <taxon>Bacteria</taxon>
        <taxon>Pseudomonadati</taxon>
        <taxon>Pseudomonadota</taxon>
        <taxon>Alphaproteobacteria</taxon>
        <taxon>Acetobacterales</taxon>
        <taxon>Roseomonadaceae</taxon>
        <taxon>Roseomonas</taxon>
    </lineage>
</organism>
<evidence type="ECO:0000313" key="1">
    <source>
        <dbReference type="EMBL" id="MBO1081859.1"/>
    </source>
</evidence>
<dbReference type="EMBL" id="JACTNG010000024">
    <property type="protein sequence ID" value="MBO1081859.1"/>
    <property type="molecule type" value="Genomic_DNA"/>
</dbReference>
<reference evidence="1 2" key="1">
    <citation type="submission" date="2020-09" db="EMBL/GenBank/DDBJ databases">
        <title>Roseomonas.</title>
        <authorList>
            <person name="Zhu W."/>
        </authorList>
    </citation>
    <scope>NUCLEOTIDE SEQUENCE [LARGE SCALE GENOMIC DNA]</scope>
    <source>
        <strain evidence="1 2">573</strain>
    </source>
</reference>
<proteinExistence type="predicted"/>
<gene>
    <name evidence="1" type="ORF">IAI61_22795</name>
</gene>